<gene>
    <name evidence="1" type="ORF">NTG6680_2127</name>
</gene>
<dbReference type="EMBL" id="OU912926">
    <property type="protein sequence ID" value="CAG9933376.1"/>
    <property type="molecule type" value="Genomic_DNA"/>
</dbReference>
<name>A0ABN8ASQ9_9PROT</name>
<evidence type="ECO:0000313" key="2">
    <source>
        <dbReference type="Proteomes" id="UP000839052"/>
    </source>
</evidence>
<accession>A0ABN8ASQ9</accession>
<keyword evidence="2" id="KW-1185">Reference proteome</keyword>
<organism evidence="1 2">
    <name type="scientific">Candidatus Nitrotoga arctica</name>
    <dbReference type="NCBI Taxonomy" id="453162"/>
    <lineage>
        <taxon>Bacteria</taxon>
        <taxon>Pseudomonadati</taxon>
        <taxon>Pseudomonadota</taxon>
        <taxon>Betaproteobacteria</taxon>
        <taxon>Nitrosomonadales</taxon>
        <taxon>Gallionellaceae</taxon>
        <taxon>Candidatus Nitrotoga</taxon>
    </lineage>
</organism>
<sequence length="20" mass="2469">MSEILLLQWDWIDLPNKRVV</sequence>
<protein>
    <submittedName>
        <fullName evidence="1">Uncharacterized protein</fullName>
    </submittedName>
</protein>
<proteinExistence type="predicted"/>
<evidence type="ECO:0000313" key="1">
    <source>
        <dbReference type="EMBL" id="CAG9933376.1"/>
    </source>
</evidence>
<dbReference type="Proteomes" id="UP000839052">
    <property type="component" value="Chromosome"/>
</dbReference>
<reference evidence="1 2" key="1">
    <citation type="submission" date="2021-10" db="EMBL/GenBank/DDBJ databases">
        <authorList>
            <person name="Koch H."/>
        </authorList>
    </citation>
    <scope>NUCLEOTIDE SEQUENCE [LARGE SCALE GENOMIC DNA]</scope>
    <source>
        <strain evidence="1">6680</strain>
    </source>
</reference>